<protein>
    <submittedName>
        <fullName evidence="2">ABC-2 type transport system permease protein</fullName>
    </submittedName>
</protein>
<dbReference type="GO" id="GO:0005886">
    <property type="term" value="C:plasma membrane"/>
    <property type="evidence" value="ECO:0007669"/>
    <property type="project" value="UniProtKB-SubCell"/>
</dbReference>
<feature type="transmembrane region" description="Helical" evidence="1">
    <location>
        <begin position="253"/>
        <end position="273"/>
    </location>
</feature>
<dbReference type="EMBL" id="FOZS01000001">
    <property type="protein sequence ID" value="SFS53678.1"/>
    <property type="molecule type" value="Genomic_DNA"/>
</dbReference>
<dbReference type="PANTHER" id="PTHR43471">
    <property type="entry name" value="ABC TRANSPORTER PERMEASE"/>
    <property type="match status" value="1"/>
</dbReference>
<accession>A0A1I6QMX0</accession>
<name>A0A1I6QMX0_9EURY</name>
<keyword evidence="1" id="KW-0472">Membrane</keyword>
<feature type="transmembrane region" description="Helical" evidence="1">
    <location>
        <begin position="20"/>
        <end position="39"/>
    </location>
</feature>
<dbReference type="GO" id="GO:0140359">
    <property type="term" value="F:ABC-type transporter activity"/>
    <property type="evidence" value="ECO:0007669"/>
    <property type="project" value="InterPro"/>
</dbReference>
<dbReference type="AlphaFoldDB" id="A0A1I6QMX0"/>
<dbReference type="Proteomes" id="UP000199199">
    <property type="component" value="Unassembled WGS sequence"/>
</dbReference>
<evidence type="ECO:0000313" key="3">
    <source>
        <dbReference type="Proteomes" id="UP000199199"/>
    </source>
</evidence>
<dbReference type="OrthoDB" id="86287at2157"/>
<feature type="transmembrane region" description="Helical" evidence="1">
    <location>
        <begin position="137"/>
        <end position="159"/>
    </location>
</feature>
<proteinExistence type="predicted"/>
<gene>
    <name evidence="2" type="ORF">SAMN04488556_1377</name>
</gene>
<keyword evidence="1" id="KW-1133">Transmembrane helix</keyword>
<evidence type="ECO:0000313" key="2">
    <source>
        <dbReference type="EMBL" id="SFS53678.1"/>
    </source>
</evidence>
<keyword evidence="3" id="KW-1185">Reference proteome</keyword>
<dbReference type="PANTHER" id="PTHR43471:SF1">
    <property type="entry name" value="ABC TRANSPORTER PERMEASE PROTEIN NOSY-RELATED"/>
    <property type="match status" value="1"/>
</dbReference>
<feature type="transmembrane region" description="Helical" evidence="1">
    <location>
        <begin position="171"/>
        <end position="190"/>
    </location>
</feature>
<organism evidence="2 3">
    <name type="scientific">Halostagnicola kamekurae</name>
    <dbReference type="NCBI Taxonomy" id="619731"/>
    <lineage>
        <taxon>Archaea</taxon>
        <taxon>Methanobacteriati</taxon>
        <taxon>Methanobacteriota</taxon>
        <taxon>Stenosarchaea group</taxon>
        <taxon>Halobacteria</taxon>
        <taxon>Halobacteriales</taxon>
        <taxon>Natrialbaceae</taxon>
        <taxon>Halostagnicola</taxon>
    </lineage>
</organism>
<evidence type="ECO:0000256" key="1">
    <source>
        <dbReference type="SAM" id="Phobius"/>
    </source>
</evidence>
<dbReference type="Pfam" id="PF12679">
    <property type="entry name" value="ABC2_membrane_2"/>
    <property type="match status" value="1"/>
</dbReference>
<feature type="transmembrane region" description="Helical" evidence="1">
    <location>
        <begin position="59"/>
        <end position="79"/>
    </location>
</feature>
<dbReference type="RefSeq" id="WP_092902920.1">
    <property type="nucleotide sequence ID" value="NZ_FOZS01000001.1"/>
</dbReference>
<reference evidence="3" key="1">
    <citation type="submission" date="2016-10" db="EMBL/GenBank/DDBJ databases">
        <authorList>
            <person name="Varghese N."/>
            <person name="Submissions S."/>
        </authorList>
    </citation>
    <scope>NUCLEOTIDE SEQUENCE [LARGE SCALE GENOMIC DNA]</scope>
    <source>
        <strain evidence="3">DSM 22427</strain>
    </source>
</reference>
<keyword evidence="1" id="KW-0812">Transmembrane</keyword>
<feature type="transmembrane region" description="Helical" evidence="1">
    <location>
        <begin position="106"/>
        <end position="131"/>
    </location>
</feature>
<sequence>MSVVEVARKDFLDVRRSKMMWLVVTILTGFSGLFVYFQTSQIPYFESARAGVVSVLNGVLMLGSFLVPIVAFVAAYLAIAGERETGSLKFMLGLPNTRRDIVVGKFLSRCLVIGLGLASAALGVTILLALFYPLVPIVPFFVMLGLLTLYAVVYVALAIGISAAVASKARAAAAGFGLYFVLNVGTFLASPGALVRTVHADVLGLGESPLLYQFVSLLVPPEALLYGATAVAEPNGPVTSPPADAPFFVQPTFMPVVLSAWIVLSVAIGYYAFESANVS</sequence>